<dbReference type="EMBL" id="CP036290">
    <property type="protein sequence ID" value="QDU85090.1"/>
    <property type="molecule type" value="Genomic_DNA"/>
</dbReference>
<accession>A0A518D0V7</accession>
<protein>
    <recommendedName>
        <fullName evidence="3">N-acetylglucosamine kinase</fullName>
    </recommendedName>
</protein>
<proteinExistence type="predicted"/>
<dbReference type="Proteomes" id="UP000319342">
    <property type="component" value="Chromosome"/>
</dbReference>
<evidence type="ECO:0008006" key="3">
    <source>
        <dbReference type="Google" id="ProtNLM"/>
    </source>
</evidence>
<evidence type="ECO:0000313" key="1">
    <source>
        <dbReference type="EMBL" id="QDU85090.1"/>
    </source>
</evidence>
<name>A0A518D0V7_9BACT</name>
<dbReference type="AlphaFoldDB" id="A0A518D0V7"/>
<dbReference type="SUPFAM" id="SSF53067">
    <property type="entry name" value="Actin-like ATPase domain"/>
    <property type="match status" value="1"/>
</dbReference>
<gene>
    <name evidence="1" type="ORF">Pla163_22150</name>
</gene>
<reference evidence="1 2" key="1">
    <citation type="submission" date="2019-02" db="EMBL/GenBank/DDBJ databases">
        <title>Deep-cultivation of Planctomycetes and their phenomic and genomic characterization uncovers novel biology.</title>
        <authorList>
            <person name="Wiegand S."/>
            <person name="Jogler M."/>
            <person name="Boedeker C."/>
            <person name="Pinto D."/>
            <person name="Vollmers J."/>
            <person name="Rivas-Marin E."/>
            <person name="Kohn T."/>
            <person name="Peeters S.H."/>
            <person name="Heuer A."/>
            <person name="Rast P."/>
            <person name="Oberbeckmann S."/>
            <person name="Bunk B."/>
            <person name="Jeske O."/>
            <person name="Meyerdierks A."/>
            <person name="Storesund J.E."/>
            <person name="Kallscheuer N."/>
            <person name="Luecker S."/>
            <person name="Lage O.M."/>
            <person name="Pohl T."/>
            <person name="Merkel B.J."/>
            <person name="Hornburger P."/>
            <person name="Mueller R.-W."/>
            <person name="Bruemmer F."/>
            <person name="Labrenz M."/>
            <person name="Spormann A.M."/>
            <person name="Op den Camp H."/>
            <person name="Overmann J."/>
            <person name="Amann R."/>
            <person name="Jetten M.S.M."/>
            <person name="Mascher T."/>
            <person name="Medema M.H."/>
            <person name="Devos D.P."/>
            <person name="Kaster A.-K."/>
            <person name="Ovreas L."/>
            <person name="Rohde M."/>
            <person name="Galperin M.Y."/>
            <person name="Jogler C."/>
        </authorList>
    </citation>
    <scope>NUCLEOTIDE SEQUENCE [LARGE SCALE GENOMIC DNA]</scope>
    <source>
        <strain evidence="1 2">Pla163</strain>
    </source>
</reference>
<organism evidence="1 2">
    <name type="scientific">Rohdeia mirabilis</name>
    <dbReference type="NCBI Taxonomy" id="2528008"/>
    <lineage>
        <taxon>Bacteria</taxon>
        <taxon>Pseudomonadati</taxon>
        <taxon>Planctomycetota</taxon>
        <taxon>Planctomycetia</taxon>
        <taxon>Planctomycetia incertae sedis</taxon>
        <taxon>Rohdeia</taxon>
    </lineage>
</organism>
<dbReference type="InterPro" id="IPR043129">
    <property type="entry name" value="ATPase_NBD"/>
</dbReference>
<evidence type="ECO:0000313" key="2">
    <source>
        <dbReference type="Proteomes" id="UP000319342"/>
    </source>
</evidence>
<keyword evidence="2" id="KW-1185">Reference proteome</keyword>
<sequence>MALSDGSRAQAPDVTDAGVRLVGVDGGGSGVRAAVVERTDDGCFARRGELFSHAVSPGSDAASWIEGAADVIGRCAEGAQRVRFGMGMPGRKTADGRGIAHALHGPVEPRFLERLEDVLARRGVELVAECERLEDDGLLGCAGELFGVNGGLRGARTGYFVGGGTGLAEAFVFEGAVVAFEDAPRALERAWRLTDGAATFEERLSVRGLNQRYREAGGTHDRPEEGAHAGEEAASRVLIRAVWDLVRLVWLREQALATSFERIVVSQRLARVLAHEAVRPIVDETLAQVAERGGDDRLRERLVLSTSPAAAVVGAAARAWRA</sequence>